<organism evidence="2 3">
    <name type="scientific">Cupriavidus taiwanensis</name>
    <dbReference type="NCBI Taxonomy" id="164546"/>
    <lineage>
        <taxon>Bacteria</taxon>
        <taxon>Pseudomonadati</taxon>
        <taxon>Pseudomonadota</taxon>
        <taxon>Betaproteobacteria</taxon>
        <taxon>Burkholderiales</taxon>
        <taxon>Burkholderiaceae</taxon>
        <taxon>Cupriavidus</taxon>
    </lineage>
</organism>
<dbReference type="EMBL" id="OVTA01000019">
    <property type="protein sequence ID" value="SPR98489.1"/>
    <property type="molecule type" value="Genomic_DNA"/>
</dbReference>
<dbReference type="AlphaFoldDB" id="A0A375J154"/>
<evidence type="ECO:0000256" key="1">
    <source>
        <dbReference type="SAM" id="MobiDB-lite"/>
    </source>
</evidence>
<protein>
    <submittedName>
        <fullName evidence="2">Uncharacterized protein</fullName>
    </submittedName>
</protein>
<accession>A0A375J154</accession>
<name>A0A375J154_9BURK</name>
<evidence type="ECO:0000313" key="3">
    <source>
        <dbReference type="Proteomes" id="UP000256805"/>
    </source>
</evidence>
<proteinExistence type="predicted"/>
<gene>
    <name evidence="2" type="ORF">CBM2634_A260064</name>
</gene>
<evidence type="ECO:0000313" key="2">
    <source>
        <dbReference type="EMBL" id="SPR98489.1"/>
    </source>
</evidence>
<sequence length="57" mass="6298">MAADPASPRPPPPHLPVQRAMRGKALPTMERHTRLPARTTAAEARGMDATRHPLRRP</sequence>
<dbReference type="Proteomes" id="UP000256805">
    <property type="component" value="Unassembled WGS sequence"/>
</dbReference>
<feature type="region of interest" description="Disordered" evidence="1">
    <location>
        <begin position="1"/>
        <end position="57"/>
    </location>
</feature>
<reference evidence="2 3" key="1">
    <citation type="submission" date="2018-01" db="EMBL/GenBank/DDBJ databases">
        <authorList>
            <person name="Gaut B.S."/>
            <person name="Morton B.R."/>
            <person name="Clegg M.T."/>
            <person name="Duvall M.R."/>
        </authorList>
    </citation>
    <scope>NUCLEOTIDE SEQUENCE [LARGE SCALE GENOMIC DNA]</scope>
    <source>
        <strain evidence="2">Cupriavidus taiwanensis cmp 52</strain>
    </source>
</reference>